<gene>
    <name evidence="2" type="ORF">H8S76_22755</name>
</gene>
<dbReference type="InterPro" id="IPR036259">
    <property type="entry name" value="MFS_trans_sf"/>
</dbReference>
<dbReference type="EMBL" id="JACOOU010000013">
    <property type="protein sequence ID" value="MBC5675060.1"/>
    <property type="molecule type" value="Genomic_DNA"/>
</dbReference>
<feature type="transmembrane region" description="Helical" evidence="1">
    <location>
        <begin position="43"/>
        <end position="62"/>
    </location>
</feature>
<dbReference type="Pfam" id="PF13347">
    <property type="entry name" value="MFS_2"/>
    <property type="match status" value="1"/>
</dbReference>
<keyword evidence="1" id="KW-0812">Transmembrane</keyword>
<sequence>MEEKRYLKWYNVVGYGSGDIAGNVIYAFLSSFVMIYLTNTVGLNAGIVGTLIAVSKLFDGVTDIFFGTMIDRTKSKMGKARPWMFYGFFGCAITLFGVFAIPTNIGQTAQYAWFFIAYTLLNAVFYTANNIAYAALTSLVTKNSKERVQMGSFRFMFSFGTSLVIQSITVGAVEMLGNNAAAWRTIAFIYCIVGVITNTLAVFSVKELPDEELKEDGPVGEEDDKLSFVQTVKLLFSNKYFAMICIIYILQQLRAAMVNVGIYFMTYVLLNKNLYGVFSWAINIPLILALAITPALVAKMKGMYKLNKYSYAFAMVCRLIVAVAGYMGSIPLMLFFTVLTSLGEGPWQGDMSAVIAQCSEHTYLKSGKRIDGSMFSCTSLGVKLGGGIGIALSGWMLDVSGYINLDNAVQPASCISMMYFMYLWLPFIFDIIITVILSCLNVEGANKKLKENVQK</sequence>
<feature type="transmembrane region" description="Helical" evidence="1">
    <location>
        <begin position="277"/>
        <end position="298"/>
    </location>
</feature>
<evidence type="ECO:0000313" key="3">
    <source>
        <dbReference type="Proteomes" id="UP000654573"/>
    </source>
</evidence>
<feature type="transmembrane region" description="Helical" evidence="1">
    <location>
        <begin position="185"/>
        <end position="205"/>
    </location>
</feature>
<dbReference type="SUPFAM" id="SSF103473">
    <property type="entry name" value="MFS general substrate transporter"/>
    <property type="match status" value="1"/>
</dbReference>
<protein>
    <submittedName>
        <fullName evidence="2">MFS transporter</fullName>
    </submittedName>
</protein>
<dbReference type="InterPro" id="IPR039672">
    <property type="entry name" value="MFS_2"/>
</dbReference>
<dbReference type="InterPro" id="IPR001927">
    <property type="entry name" value="Na/Gal_symport"/>
</dbReference>
<dbReference type="Proteomes" id="UP000654573">
    <property type="component" value="Unassembled WGS sequence"/>
</dbReference>
<name>A0ABR7FIM5_9FIRM</name>
<feature type="transmembrane region" description="Helical" evidence="1">
    <location>
        <begin position="153"/>
        <end position="173"/>
    </location>
</feature>
<evidence type="ECO:0000256" key="1">
    <source>
        <dbReference type="SAM" id="Phobius"/>
    </source>
</evidence>
<keyword evidence="3" id="KW-1185">Reference proteome</keyword>
<feature type="transmembrane region" description="Helical" evidence="1">
    <location>
        <begin position="419"/>
        <end position="440"/>
    </location>
</feature>
<feature type="transmembrane region" description="Helical" evidence="1">
    <location>
        <begin position="12"/>
        <end position="37"/>
    </location>
</feature>
<comment type="caution">
    <text evidence="2">The sequence shown here is derived from an EMBL/GenBank/DDBJ whole genome shotgun (WGS) entry which is preliminary data.</text>
</comment>
<dbReference type="Gene3D" id="1.20.1250.20">
    <property type="entry name" value="MFS general substrate transporter like domains"/>
    <property type="match status" value="1"/>
</dbReference>
<reference evidence="2 3" key="1">
    <citation type="submission" date="2020-08" db="EMBL/GenBank/DDBJ databases">
        <title>Genome public.</title>
        <authorList>
            <person name="Liu C."/>
            <person name="Sun Q."/>
        </authorList>
    </citation>
    <scope>NUCLEOTIDE SEQUENCE [LARGE SCALE GENOMIC DNA]</scope>
    <source>
        <strain evidence="2 3">NSJ-34</strain>
    </source>
</reference>
<dbReference type="PANTHER" id="PTHR11328">
    <property type="entry name" value="MAJOR FACILITATOR SUPERFAMILY DOMAIN-CONTAINING PROTEIN"/>
    <property type="match status" value="1"/>
</dbReference>
<feature type="transmembrane region" description="Helical" evidence="1">
    <location>
        <begin position="319"/>
        <end position="342"/>
    </location>
</feature>
<organism evidence="2 3">
    <name type="scientific">Blautia celeris</name>
    <dbReference type="NCBI Taxonomy" id="2763026"/>
    <lineage>
        <taxon>Bacteria</taxon>
        <taxon>Bacillati</taxon>
        <taxon>Bacillota</taxon>
        <taxon>Clostridia</taxon>
        <taxon>Lachnospirales</taxon>
        <taxon>Lachnospiraceae</taxon>
        <taxon>Blautia</taxon>
    </lineage>
</organism>
<proteinExistence type="predicted"/>
<feature type="transmembrane region" description="Helical" evidence="1">
    <location>
        <begin position="111"/>
        <end position="132"/>
    </location>
</feature>
<dbReference type="RefSeq" id="WP_186971124.1">
    <property type="nucleotide sequence ID" value="NZ_JACOOU010000013.1"/>
</dbReference>
<keyword evidence="1" id="KW-1133">Transmembrane helix</keyword>
<feature type="transmembrane region" description="Helical" evidence="1">
    <location>
        <begin position="83"/>
        <end position="105"/>
    </location>
</feature>
<dbReference type="PANTHER" id="PTHR11328:SF24">
    <property type="entry name" value="MAJOR FACILITATOR SUPERFAMILY (MFS) PROFILE DOMAIN-CONTAINING PROTEIN"/>
    <property type="match status" value="1"/>
</dbReference>
<accession>A0ABR7FIM5</accession>
<dbReference type="NCBIfam" id="TIGR00792">
    <property type="entry name" value="gph"/>
    <property type="match status" value="1"/>
</dbReference>
<keyword evidence="1" id="KW-0472">Membrane</keyword>
<evidence type="ECO:0000313" key="2">
    <source>
        <dbReference type="EMBL" id="MBC5675060.1"/>
    </source>
</evidence>
<feature type="transmembrane region" description="Helical" evidence="1">
    <location>
        <begin position="240"/>
        <end position="265"/>
    </location>
</feature>